<dbReference type="InterPro" id="IPR053185">
    <property type="entry name" value="SET_domain_protein"/>
</dbReference>
<dbReference type="Proteomes" id="UP001280581">
    <property type="component" value="Unassembled WGS sequence"/>
</dbReference>
<accession>A0AAN6RKG5</accession>
<comment type="caution">
    <text evidence="2">The sequence shown here is derived from an EMBL/GenBank/DDBJ whole genome shotgun (WGS) entry which is preliminary data.</text>
</comment>
<dbReference type="SUPFAM" id="SSF82199">
    <property type="entry name" value="SET domain"/>
    <property type="match status" value="1"/>
</dbReference>
<name>A0AAN6RKG5_9PLEO</name>
<organism evidence="2 3">
    <name type="scientific">Pseudopithomyces chartarum</name>
    <dbReference type="NCBI Taxonomy" id="1892770"/>
    <lineage>
        <taxon>Eukaryota</taxon>
        <taxon>Fungi</taxon>
        <taxon>Dikarya</taxon>
        <taxon>Ascomycota</taxon>
        <taxon>Pezizomycotina</taxon>
        <taxon>Dothideomycetes</taxon>
        <taxon>Pleosporomycetidae</taxon>
        <taxon>Pleosporales</taxon>
        <taxon>Massarineae</taxon>
        <taxon>Didymosphaeriaceae</taxon>
        <taxon>Pseudopithomyces</taxon>
    </lineage>
</organism>
<dbReference type="PROSITE" id="PS50280">
    <property type="entry name" value="SET"/>
    <property type="match status" value="1"/>
</dbReference>
<dbReference type="Gene3D" id="1.25.40.10">
    <property type="entry name" value="Tetratricopeptide repeat domain"/>
    <property type="match status" value="1"/>
</dbReference>
<dbReference type="PANTHER" id="PTHR47332">
    <property type="entry name" value="SET DOMAIN-CONTAINING PROTEIN 5"/>
    <property type="match status" value="1"/>
</dbReference>
<feature type="domain" description="SET" evidence="1">
    <location>
        <begin position="7"/>
        <end position="153"/>
    </location>
</feature>
<protein>
    <recommendedName>
        <fullName evidence="1">SET domain-containing protein</fullName>
    </recommendedName>
</protein>
<dbReference type="Pfam" id="PF00856">
    <property type="entry name" value="SET"/>
    <property type="match status" value="1"/>
</dbReference>
<proteinExistence type="predicted"/>
<dbReference type="EMBL" id="WVTA01000001">
    <property type="protein sequence ID" value="KAK3216530.1"/>
    <property type="molecule type" value="Genomic_DNA"/>
</dbReference>
<dbReference type="InterPro" id="IPR046341">
    <property type="entry name" value="SET_dom_sf"/>
</dbReference>
<dbReference type="SMART" id="SM00317">
    <property type="entry name" value="SET"/>
    <property type="match status" value="1"/>
</dbReference>
<keyword evidence="3" id="KW-1185">Reference proteome</keyword>
<dbReference type="PANTHER" id="PTHR47332:SF2">
    <property type="entry name" value="SET-6"/>
    <property type="match status" value="1"/>
</dbReference>
<dbReference type="Gene3D" id="2.170.270.10">
    <property type="entry name" value="SET domain"/>
    <property type="match status" value="1"/>
</dbReference>
<dbReference type="CDD" id="cd20071">
    <property type="entry name" value="SET_SMYD"/>
    <property type="match status" value="1"/>
</dbReference>
<sequence length="418" mass="47834">MGIKASLPVYAVEDVPGKGKGVIATRDIPKGTRIISEKPFVTGSHQVTSMEELQIRIHEQVCSLNESQQREFFSMHNIYPYTNSIERCLGIFRTNALPIGTDLDNGGVFLNACRVNHACDNNAQNFWNENINRLTIHAVRDIQEGEEITIYYLGSRRNRRARQEQLQKEFKFTCSCQLCSLPLDQSNDSDEKLDRIYKLDCIIELGGIPGLTSSPQRMLSYVDEQIRLWNEPTPDEVGLARAYPDAFQIAIANGDLARGRIFAERLLSLYSTTLGDDSPDVIQYSELARNPSAHQYYGMSMVWKTSLDEVPQRLRPKELEDWLWKRDNRIAQGQLADLRDRLTFPSFSDLPDEREMESKYFEYGDGISPRPVCHWCFLAEVPDIESSVRPRMTIKDADGMIVPFSFHIVHRGKELAKF</sequence>
<dbReference type="InterPro" id="IPR001214">
    <property type="entry name" value="SET_dom"/>
</dbReference>
<reference evidence="2 3" key="1">
    <citation type="submission" date="2021-02" db="EMBL/GenBank/DDBJ databases">
        <title>Genome assembly of Pseudopithomyces chartarum.</title>
        <authorList>
            <person name="Jauregui R."/>
            <person name="Singh J."/>
            <person name="Voisey C."/>
        </authorList>
    </citation>
    <scope>NUCLEOTIDE SEQUENCE [LARGE SCALE GENOMIC DNA]</scope>
    <source>
        <strain evidence="2 3">AGR01</strain>
    </source>
</reference>
<evidence type="ECO:0000259" key="1">
    <source>
        <dbReference type="PROSITE" id="PS50280"/>
    </source>
</evidence>
<gene>
    <name evidence="2" type="ORF">GRF29_1g41251</name>
</gene>
<evidence type="ECO:0000313" key="2">
    <source>
        <dbReference type="EMBL" id="KAK3216530.1"/>
    </source>
</evidence>
<dbReference type="AlphaFoldDB" id="A0AAN6RKG5"/>
<evidence type="ECO:0000313" key="3">
    <source>
        <dbReference type="Proteomes" id="UP001280581"/>
    </source>
</evidence>
<dbReference type="InterPro" id="IPR011990">
    <property type="entry name" value="TPR-like_helical_dom_sf"/>
</dbReference>